<dbReference type="SUPFAM" id="SSF46785">
    <property type="entry name" value="Winged helix' DNA-binding domain"/>
    <property type="match status" value="1"/>
</dbReference>
<comment type="similarity">
    <text evidence="1">Belongs to the LysR transcriptional regulatory family.</text>
</comment>
<organism evidence="6 7">
    <name type="scientific">Brevundimonas aurifodinae</name>
    <dbReference type="NCBI Taxonomy" id="1508312"/>
    <lineage>
        <taxon>Bacteria</taxon>
        <taxon>Pseudomonadati</taxon>
        <taxon>Pseudomonadota</taxon>
        <taxon>Alphaproteobacteria</taxon>
        <taxon>Caulobacterales</taxon>
        <taxon>Caulobacteraceae</taxon>
        <taxon>Brevundimonas</taxon>
    </lineage>
</organism>
<keyword evidence="4" id="KW-0804">Transcription</keyword>
<dbReference type="EMBL" id="JBEGDD010000005">
    <property type="protein sequence ID" value="MEQ7155134.1"/>
    <property type="molecule type" value="Genomic_DNA"/>
</dbReference>
<dbReference type="InterPro" id="IPR036390">
    <property type="entry name" value="WH_DNA-bd_sf"/>
</dbReference>
<evidence type="ECO:0000313" key="6">
    <source>
        <dbReference type="EMBL" id="MEQ7155134.1"/>
    </source>
</evidence>
<name>A0ABV1NNC2_9CAUL</name>
<evidence type="ECO:0000256" key="1">
    <source>
        <dbReference type="ARBA" id="ARBA00009437"/>
    </source>
</evidence>
<dbReference type="RefSeq" id="WP_349684295.1">
    <property type="nucleotide sequence ID" value="NZ_JBEGDD010000005.1"/>
</dbReference>
<dbReference type="InterPro" id="IPR036388">
    <property type="entry name" value="WH-like_DNA-bd_sf"/>
</dbReference>
<protein>
    <submittedName>
        <fullName evidence="6">LysR family transcriptional regulator</fullName>
    </submittedName>
</protein>
<keyword evidence="2" id="KW-0805">Transcription regulation</keyword>
<sequence length="301" mass="33075">MASTDLDLLSVRLALAIVEHRGLRRAALSIGMSEAAASQRLRSLEDTLTVSLFSRTTRGLRPTDAGLHFFRQARDGLRIFDSACWHASRASKGRTGKVTVGLYTSLSAGRLREALRAFQSEHPDVDLEFVEGARWRLIEGLTLGTIDLIFLLGPQQADLGEHLRLWSEQIFVVSDVSSRHASRSQAQAQDLVDEPVVVSTRGAGPAASALLARMIGVEPDNQRAHHISREMILSLVSMGFGNSILLESDVGNLPDNVVARPLEGEPSDVLIDLTAYRDPSNDNPSLRRFWSLLKSRYADRA</sequence>
<accession>A0ABV1NNC2</accession>
<dbReference type="Gene3D" id="3.40.190.10">
    <property type="entry name" value="Periplasmic binding protein-like II"/>
    <property type="match status" value="2"/>
</dbReference>
<dbReference type="Gene3D" id="1.10.10.10">
    <property type="entry name" value="Winged helix-like DNA-binding domain superfamily/Winged helix DNA-binding domain"/>
    <property type="match status" value="1"/>
</dbReference>
<keyword evidence="3" id="KW-0238">DNA-binding</keyword>
<dbReference type="Pfam" id="PF03466">
    <property type="entry name" value="LysR_substrate"/>
    <property type="match status" value="1"/>
</dbReference>
<dbReference type="SUPFAM" id="SSF53850">
    <property type="entry name" value="Periplasmic binding protein-like II"/>
    <property type="match status" value="1"/>
</dbReference>
<dbReference type="Pfam" id="PF00126">
    <property type="entry name" value="HTH_1"/>
    <property type="match status" value="1"/>
</dbReference>
<dbReference type="CDD" id="cd08414">
    <property type="entry name" value="PBP2_LTTR_aromatics_like"/>
    <property type="match status" value="1"/>
</dbReference>
<evidence type="ECO:0000256" key="3">
    <source>
        <dbReference type="ARBA" id="ARBA00023125"/>
    </source>
</evidence>
<dbReference type="PANTHER" id="PTHR30346:SF0">
    <property type="entry name" value="HCA OPERON TRANSCRIPTIONAL ACTIVATOR HCAR"/>
    <property type="match status" value="1"/>
</dbReference>
<feature type="domain" description="HTH lysR-type" evidence="5">
    <location>
        <begin position="6"/>
        <end position="63"/>
    </location>
</feature>
<evidence type="ECO:0000256" key="4">
    <source>
        <dbReference type="ARBA" id="ARBA00023163"/>
    </source>
</evidence>
<dbReference type="PROSITE" id="PS50931">
    <property type="entry name" value="HTH_LYSR"/>
    <property type="match status" value="1"/>
</dbReference>
<keyword evidence="7" id="KW-1185">Reference proteome</keyword>
<evidence type="ECO:0000259" key="5">
    <source>
        <dbReference type="PROSITE" id="PS50931"/>
    </source>
</evidence>
<dbReference type="PANTHER" id="PTHR30346">
    <property type="entry name" value="TRANSCRIPTIONAL DUAL REGULATOR HCAR-RELATED"/>
    <property type="match status" value="1"/>
</dbReference>
<evidence type="ECO:0000313" key="7">
    <source>
        <dbReference type="Proteomes" id="UP001445732"/>
    </source>
</evidence>
<reference evidence="6 7" key="1">
    <citation type="submission" date="2024-06" db="EMBL/GenBank/DDBJ databases">
        <title>Brevundimonas sp. C11.</title>
        <authorList>
            <person name="Maltman C."/>
        </authorList>
    </citation>
    <scope>NUCLEOTIDE SEQUENCE [LARGE SCALE GENOMIC DNA]</scope>
    <source>
        <strain evidence="6 7">C11</strain>
    </source>
</reference>
<dbReference type="Proteomes" id="UP001445732">
    <property type="component" value="Unassembled WGS sequence"/>
</dbReference>
<gene>
    <name evidence="6" type="ORF">ABN401_07905</name>
</gene>
<dbReference type="InterPro" id="IPR005119">
    <property type="entry name" value="LysR_subst-bd"/>
</dbReference>
<proteinExistence type="inferred from homology"/>
<evidence type="ECO:0000256" key="2">
    <source>
        <dbReference type="ARBA" id="ARBA00023015"/>
    </source>
</evidence>
<dbReference type="InterPro" id="IPR000847">
    <property type="entry name" value="LysR_HTH_N"/>
</dbReference>
<comment type="caution">
    <text evidence="6">The sequence shown here is derived from an EMBL/GenBank/DDBJ whole genome shotgun (WGS) entry which is preliminary data.</text>
</comment>